<dbReference type="AlphaFoldDB" id="A0A5S3XPG4"/>
<keyword evidence="3 6" id="KW-0812">Transmembrane</keyword>
<evidence type="ECO:0000313" key="10">
    <source>
        <dbReference type="Proteomes" id="UP000307706"/>
    </source>
</evidence>
<evidence type="ECO:0000313" key="9">
    <source>
        <dbReference type="Proteomes" id="UP000305730"/>
    </source>
</evidence>
<dbReference type="EMBL" id="PNCK01000016">
    <property type="protein sequence ID" value="TMP45698.1"/>
    <property type="molecule type" value="Genomic_DNA"/>
</dbReference>
<proteinExistence type="predicted"/>
<name>A0A5S3XPG4_9GAMM</name>
<keyword evidence="5 6" id="KW-0472">Membrane</keyword>
<dbReference type="InterPro" id="IPR050833">
    <property type="entry name" value="Poly_Biosynth_Transport"/>
</dbReference>
<evidence type="ECO:0000256" key="6">
    <source>
        <dbReference type="SAM" id="Phobius"/>
    </source>
</evidence>
<accession>A0A5S3XPG4</accession>
<reference evidence="9 10" key="1">
    <citation type="submission" date="2017-12" db="EMBL/GenBank/DDBJ databases">
        <authorList>
            <person name="Paulsen S."/>
            <person name="Gram L.K."/>
        </authorList>
    </citation>
    <scope>NUCLEOTIDE SEQUENCE [LARGE SCALE GENOMIC DNA]</scope>
    <source>
        <strain evidence="8 10">S2231</strain>
        <strain evidence="7 9">S2233</strain>
    </source>
</reference>
<feature type="transmembrane region" description="Helical" evidence="6">
    <location>
        <begin position="455"/>
        <end position="474"/>
    </location>
</feature>
<feature type="transmembrane region" description="Helical" evidence="6">
    <location>
        <begin position="294"/>
        <end position="313"/>
    </location>
</feature>
<dbReference type="OrthoDB" id="3831435at2"/>
<feature type="transmembrane region" description="Helical" evidence="6">
    <location>
        <begin position="333"/>
        <end position="358"/>
    </location>
</feature>
<evidence type="ECO:0000256" key="5">
    <source>
        <dbReference type="ARBA" id="ARBA00023136"/>
    </source>
</evidence>
<reference evidence="8" key="3">
    <citation type="submission" date="2019-09" db="EMBL/GenBank/DDBJ databases">
        <title>Co-occurence of chitin degradation, pigmentation and bioactivity in marine Pseudoalteromonas.</title>
        <authorList>
            <person name="Sonnenschein E.C."/>
            <person name="Bech P.K."/>
        </authorList>
    </citation>
    <scope>NUCLEOTIDE SEQUENCE</scope>
    <source>
        <strain evidence="8">S2231</strain>
        <strain evidence="7 9">S2233</strain>
    </source>
</reference>
<evidence type="ECO:0000256" key="1">
    <source>
        <dbReference type="ARBA" id="ARBA00004651"/>
    </source>
</evidence>
<sequence>MGFSLKCGLFVCHVHGFLSAGIYHFNKRNTHTAYMKEHLLLQNKFLKNTLTLISGTTAGQALLLLLSPVLTRLYSAEDFGAFGVFVSAASILLVIASLKYEMALPMVKRRFTASLLIRLCMILIVSFSVLSLTLIMTFESQLAALLNVPNHSEVLFLLPLSLLFCGGYQLATFYSVRESLFKRLSVSKVTQAMAIGIGQVSLSFVTSIGLIYGYVIGFFMSLCCFISVKHSPIRSKKVTRLKLLAVARRYAKFPKYTMWASLTNTSGTVLPVIMFSSLYSSAQAGLYVLAHRVLIAPVNIIGSAISNVFMSNARQYRIDGELANKTLEIHRQLIALSMPLMALFIFYLTDLFALIFGANWSDAGQLSTYLAIWIYCVFTASPISTVLIVLEKQKLSAYFDAAAFVIRISAVYMLSLLPFVEAILIFSLLNAVIVFVFIGMTFRQLNVAVWQVLKIHMSYAMAFLLPSFGLFSVFGGYSKVLSFMLTLLWVVAAVIFIKRKKA</sequence>
<feature type="transmembrane region" description="Helical" evidence="6">
    <location>
        <begin position="370"/>
        <end position="390"/>
    </location>
</feature>
<dbReference type="PANTHER" id="PTHR30250:SF28">
    <property type="entry name" value="POLYSACCHARIDE BIOSYNTHESIS PROTEIN"/>
    <property type="match status" value="1"/>
</dbReference>
<dbReference type="GO" id="GO:0005886">
    <property type="term" value="C:plasma membrane"/>
    <property type="evidence" value="ECO:0007669"/>
    <property type="project" value="UniProtKB-SubCell"/>
</dbReference>
<feature type="transmembrane region" description="Helical" evidence="6">
    <location>
        <begin position="154"/>
        <end position="174"/>
    </location>
</feature>
<feature type="transmembrane region" description="Helical" evidence="6">
    <location>
        <begin position="211"/>
        <end position="228"/>
    </location>
</feature>
<keyword evidence="2" id="KW-1003">Cell membrane</keyword>
<dbReference type="Proteomes" id="UP000305730">
    <property type="component" value="Unassembled WGS sequence"/>
</dbReference>
<comment type="subcellular location">
    <subcellularLocation>
        <location evidence="1">Cell membrane</location>
        <topology evidence="1">Multi-pass membrane protein</topology>
    </subcellularLocation>
</comment>
<dbReference type="EMBL" id="PNCL01000050">
    <property type="protein sequence ID" value="TMP59077.1"/>
    <property type="molecule type" value="Genomic_DNA"/>
</dbReference>
<dbReference type="RefSeq" id="WP_138595083.1">
    <property type="nucleotide sequence ID" value="NZ_PNCK01000016.1"/>
</dbReference>
<feature type="transmembrane region" description="Helical" evidence="6">
    <location>
        <begin position="119"/>
        <end position="138"/>
    </location>
</feature>
<comment type="caution">
    <text evidence="8">The sequence shown here is derived from an EMBL/GenBank/DDBJ whole genome shotgun (WGS) entry which is preliminary data.</text>
</comment>
<evidence type="ECO:0000256" key="2">
    <source>
        <dbReference type="ARBA" id="ARBA00022475"/>
    </source>
</evidence>
<evidence type="ECO:0008006" key="11">
    <source>
        <dbReference type="Google" id="ProtNLM"/>
    </source>
</evidence>
<feature type="transmembrane region" description="Helical" evidence="6">
    <location>
        <begin position="45"/>
        <end position="67"/>
    </location>
</feature>
<protein>
    <recommendedName>
        <fullName evidence="11">Polysaccharide biosynthesis protein</fullName>
    </recommendedName>
</protein>
<gene>
    <name evidence="8" type="ORF">CWB96_10970</name>
    <name evidence="7" type="ORF">CWB97_03615</name>
</gene>
<feature type="transmembrane region" description="Helical" evidence="6">
    <location>
        <begin position="258"/>
        <end position="282"/>
    </location>
</feature>
<dbReference type="Proteomes" id="UP000307706">
    <property type="component" value="Unassembled WGS sequence"/>
</dbReference>
<dbReference type="Pfam" id="PF13440">
    <property type="entry name" value="Polysacc_synt_3"/>
    <property type="match status" value="1"/>
</dbReference>
<keyword evidence="9" id="KW-1185">Reference proteome</keyword>
<feature type="transmembrane region" description="Helical" evidence="6">
    <location>
        <begin position="397"/>
        <end position="417"/>
    </location>
</feature>
<evidence type="ECO:0000256" key="4">
    <source>
        <dbReference type="ARBA" id="ARBA00022989"/>
    </source>
</evidence>
<organism evidence="8 10">
    <name type="scientific">Pseudoalteromonas citrea</name>
    <dbReference type="NCBI Taxonomy" id="43655"/>
    <lineage>
        <taxon>Bacteria</taxon>
        <taxon>Pseudomonadati</taxon>
        <taxon>Pseudomonadota</taxon>
        <taxon>Gammaproteobacteria</taxon>
        <taxon>Alteromonadales</taxon>
        <taxon>Pseudoalteromonadaceae</taxon>
        <taxon>Pseudoalteromonas</taxon>
    </lineage>
</organism>
<feature type="transmembrane region" description="Helical" evidence="6">
    <location>
        <begin position="480"/>
        <end position="497"/>
    </location>
</feature>
<reference evidence="10" key="2">
    <citation type="submission" date="2019-06" db="EMBL/GenBank/DDBJ databases">
        <title>Co-occurence of chitin degradation, pigmentation and bioactivity in marine Pseudoalteromonas.</title>
        <authorList>
            <person name="Sonnenschein E.C."/>
            <person name="Bech P.K."/>
        </authorList>
    </citation>
    <scope>NUCLEOTIDE SEQUENCE [LARGE SCALE GENOMIC DNA]</scope>
    <source>
        <strain evidence="10">S2231</strain>
    </source>
</reference>
<keyword evidence="4 6" id="KW-1133">Transmembrane helix</keyword>
<evidence type="ECO:0000256" key="3">
    <source>
        <dbReference type="ARBA" id="ARBA00022692"/>
    </source>
</evidence>
<feature type="transmembrane region" description="Helical" evidence="6">
    <location>
        <begin position="79"/>
        <end position="98"/>
    </location>
</feature>
<feature type="transmembrane region" description="Helical" evidence="6">
    <location>
        <begin position="423"/>
        <end position="443"/>
    </location>
</feature>
<dbReference type="PANTHER" id="PTHR30250">
    <property type="entry name" value="PST FAMILY PREDICTED COLANIC ACID TRANSPORTER"/>
    <property type="match status" value="1"/>
</dbReference>
<evidence type="ECO:0000313" key="8">
    <source>
        <dbReference type="EMBL" id="TMP59077.1"/>
    </source>
</evidence>
<evidence type="ECO:0000313" key="7">
    <source>
        <dbReference type="EMBL" id="TMP45698.1"/>
    </source>
</evidence>